<dbReference type="GO" id="GO:0003681">
    <property type="term" value="F:bent DNA binding"/>
    <property type="evidence" value="ECO:0007669"/>
    <property type="project" value="TreeGrafter"/>
</dbReference>
<dbReference type="Gene3D" id="1.10.287.1050">
    <property type="entry name" value="H-NS histone-like proteins"/>
    <property type="match status" value="1"/>
</dbReference>
<protein>
    <recommendedName>
        <fullName evidence="5">DNA-binding protein</fullName>
    </recommendedName>
</protein>
<dbReference type="GO" id="GO:0003680">
    <property type="term" value="F:minor groove of adenine-thymine-rich DNA binding"/>
    <property type="evidence" value="ECO:0007669"/>
    <property type="project" value="TreeGrafter"/>
</dbReference>
<dbReference type="EMBL" id="CU468130">
    <property type="protein sequence ID" value="CAO94821.1"/>
    <property type="molecule type" value="Genomic_DNA"/>
</dbReference>
<evidence type="ECO:0000313" key="8">
    <source>
        <dbReference type="EMBL" id="CAO94821.1"/>
    </source>
</evidence>
<dbReference type="InterPro" id="IPR001801">
    <property type="entry name" value="Histone_HNS"/>
</dbReference>
<geneLocation type="plasmid" evidence="8 9">
    <name>pET35</name>
</geneLocation>
<sequence>MSDNYEAVSRTLSNIRSLRVFAREMNNFDLLCEIQEKFSMVVEEMRADAERQKKEEQERDERKAELLKMISEAGFSVDELAGSAGAEKGARKTRTVQQVPAKYQYELDGETKFWTGRGRKPKPIEDAIKAGKSLDDFLIPEKSA</sequence>
<dbReference type="eggNOG" id="COG2916">
    <property type="taxonomic scope" value="Bacteria"/>
</dbReference>
<dbReference type="InterPro" id="IPR027444">
    <property type="entry name" value="H-NS_C_dom"/>
</dbReference>
<evidence type="ECO:0000256" key="5">
    <source>
        <dbReference type="PIRNR" id="PIRNR002096"/>
    </source>
</evidence>
<evidence type="ECO:0000256" key="6">
    <source>
        <dbReference type="SAM" id="Coils"/>
    </source>
</evidence>
<organism evidence="8 9">
    <name type="scientific">Erwinia tasmaniensis (strain DSM 17950 / CFBP 7177 / CIP 109463 / NCPPB 4357 / Et1/99)</name>
    <dbReference type="NCBI Taxonomy" id="465817"/>
    <lineage>
        <taxon>Bacteria</taxon>
        <taxon>Pseudomonadati</taxon>
        <taxon>Pseudomonadota</taxon>
        <taxon>Gammaproteobacteria</taxon>
        <taxon>Enterobacterales</taxon>
        <taxon>Erwiniaceae</taxon>
        <taxon>Erwinia</taxon>
    </lineage>
</organism>
<dbReference type="GO" id="GO:0005829">
    <property type="term" value="C:cytosol"/>
    <property type="evidence" value="ECO:0007669"/>
    <property type="project" value="TreeGrafter"/>
</dbReference>
<keyword evidence="8" id="KW-0614">Plasmid</keyword>
<feature type="domain" description="DNA-binding protein H-NS-like C-terminal" evidence="7">
    <location>
        <begin position="93"/>
        <end position="139"/>
    </location>
</feature>
<dbReference type="GO" id="GO:0001217">
    <property type="term" value="F:DNA-binding transcription repressor activity"/>
    <property type="evidence" value="ECO:0007669"/>
    <property type="project" value="TreeGrafter"/>
</dbReference>
<comment type="similarity">
    <text evidence="2 5">Belongs to the histone-like protein H-NS family.</text>
</comment>
<dbReference type="Proteomes" id="UP000001726">
    <property type="component" value="Plasmid pET35"/>
</dbReference>
<dbReference type="GO" id="GO:0032993">
    <property type="term" value="C:protein-DNA complex"/>
    <property type="evidence" value="ECO:0007669"/>
    <property type="project" value="TreeGrafter"/>
</dbReference>
<evidence type="ECO:0000259" key="7">
    <source>
        <dbReference type="SMART" id="SM00528"/>
    </source>
</evidence>
<keyword evidence="6" id="KW-0175">Coiled coil</keyword>
<evidence type="ECO:0000256" key="3">
    <source>
        <dbReference type="ARBA" id="ARBA00022490"/>
    </source>
</evidence>
<dbReference type="Pfam" id="PF22470">
    <property type="entry name" value="Histone_HNS_N"/>
    <property type="match status" value="1"/>
</dbReference>
<dbReference type="InterPro" id="IPR037150">
    <property type="entry name" value="H-NS_C_dom_sf"/>
</dbReference>
<keyword evidence="3" id="KW-0963">Cytoplasm</keyword>
<dbReference type="PANTHER" id="PTHR38097">
    <property type="match status" value="1"/>
</dbReference>
<dbReference type="GO" id="GO:0009295">
    <property type="term" value="C:nucleoid"/>
    <property type="evidence" value="ECO:0007669"/>
    <property type="project" value="UniProtKB-SubCell"/>
</dbReference>
<dbReference type="OrthoDB" id="6088948at2"/>
<gene>
    <name evidence="8" type="primary">stpA</name>
    <name evidence="8" type="ordered locus">ETA_pET350210</name>
</gene>
<dbReference type="GO" id="GO:0030527">
    <property type="term" value="F:structural constituent of chromatin"/>
    <property type="evidence" value="ECO:0007669"/>
    <property type="project" value="InterPro"/>
</dbReference>
<evidence type="ECO:0000256" key="1">
    <source>
        <dbReference type="ARBA" id="ARBA00004453"/>
    </source>
</evidence>
<dbReference type="GO" id="GO:0000976">
    <property type="term" value="F:transcription cis-regulatory region binding"/>
    <property type="evidence" value="ECO:0007669"/>
    <property type="project" value="TreeGrafter"/>
</dbReference>
<dbReference type="PIRSF" id="PIRSF002096">
    <property type="entry name" value="HnS"/>
    <property type="match status" value="1"/>
</dbReference>
<dbReference type="Gene3D" id="4.10.430.10">
    <property type="entry name" value="Histone-like protein H-NS, C-terminal domain"/>
    <property type="match status" value="1"/>
</dbReference>
<proteinExistence type="inferred from homology"/>
<dbReference type="InterPro" id="IPR027454">
    <property type="entry name" value="Histone_HNS_N"/>
</dbReference>
<dbReference type="PANTHER" id="PTHR38097:SF2">
    <property type="entry name" value="DNA-BINDING PROTEIN STPA"/>
    <property type="match status" value="1"/>
</dbReference>
<keyword evidence="9" id="KW-1185">Reference proteome</keyword>
<keyword evidence="4 5" id="KW-0238">DNA-binding</keyword>
<dbReference type="GO" id="GO:0046983">
    <property type="term" value="F:protein dimerization activity"/>
    <property type="evidence" value="ECO:0007669"/>
    <property type="project" value="InterPro"/>
</dbReference>
<dbReference type="Pfam" id="PF00816">
    <property type="entry name" value="Histone_HNS"/>
    <property type="match status" value="1"/>
</dbReference>
<feature type="coiled-coil region" evidence="6">
    <location>
        <begin position="39"/>
        <end position="67"/>
    </location>
</feature>
<name>B2VAT7_ERWT9</name>
<dbReference type="InterPro" id="IPR054180">
    <property type="entry name" value="H-NS-like_N"/>
</dbReference>
<dbReference type="HOGENOM" id="CLU_117503_0_1_6"/>
<dbReference type="KEGG" id="eta:ETA_pET350210"/>
<dbReference type="SUPFAM" id="SSF81273">
    <property type="entry name" value="H-NS histone-like proteins"/>
    <property type="match status" value="2"/>
</dbReference>
<evidence type="ECO:0000256" key="2">
    <source>
        <dbReference type="ARBA" id="ARBA00010610"/>
    </source>
</evidence>
<dbReference type="RefSeq" id="WP_012443178.1">
    <property type="nucleotide sequence ID" value="NC_010696.1"/>
</dbReference>
<reference evidence="8 9" key="1">
    <citation type="journal article" date="2008" name="Environ. Microbiol.">
        <title>The genome of Erwinia tasmaniensis strain Et1/99, a non-pathogenic bacterium in the genus Erwinia.</title>
        <authorList>
            <person name="Kube M."/>
            <person name="Migdoll A.M."/>
            <person name="Mueller I."/>
            <person name="Kuhl H."/>
            <person name="Beck A."/>
            <person name="Reinhardt R."/>
            <person name="Geider K."/>
        </authorList>
    </citation>
    <scope>NUCLEOTIDE SEQUENCE [LARGE SCALE GENOMIC DNA]</scope>
    <source>
        <strain evidence="9">DSM 17950 / CFBP 7177 / CIP 109463 / NCPPB 4357 / Et1/99</strain>
        <plasmid evidence="9">pET35</plasmid>
    </source>
</reference>
<evidence type="ECO:0000313" key="9">
    <source>
        <dbReference type="Proteomes" id="UP000001726"/>
    </source>
</evidence>
<dbReference type="SMART" id="SM00528">
    <property type="entry name" value="HNS"/>
    <property type="match status" value="1"/>
</dbReference>
<dbReference type="AlphaFoldDB" id="B2VAT7"/>
<evidence type="ECO:0000256" key="4">
    <source>
        <dbReference type="ARBA" id="ARBA00023125"/>
    </source>
</evidence>
<accession>B2VAT7</accession>
<comment type="subcellular location">
    <subcellularLocation>
        <location evidence="1">Cytoplasm</location>
        <location evidence="1">Nucleoid</location>
    </subcellularLocation>
</comment>